<dbReference type="EMBL" id="QPFP01000012">
    <property type="protein sequence ID" value="TEB33339.1"/>
    <property type="molecule type" value="Genomic_DNA"/>
</dbReference>
<feature type="region of interest" description="Disordered" evidence="1">
    <location>
        <begin position="1"/>
        <end position="26"/>
    </location>
</feature>
<evidence type="ECO:0000313" key="3">
    <source>
        <dbReference type="Proteomes" id="UP000298030"/>
    </source>
</evidence>
<gene>
    <name evidence="2" type="ORF">FA13DRAFT_1708178</name>
</gene>
<protein>
    <submittedName>
        <fullName evidence="2">Uncharacterized protein</fullName>
    </submittedName>
</protein>
<keyword evidence="3" id="KW-1185">Reference proteome</keyword>
<reference evidence="2 3" key="1">
    <citation type="journal article" date="2019" name="Nat. Ecol. Evol.">
        <title>Megaphylogeny resolves global patterns of mushroom evolution.</title>
        <authorList>
            <person name="Varga T."/>
            <person name="Krizsan K."/>
            <person name="Foldi C."/>
            <person name="Dima B."/>
            <person name="Sanchez-Garcia M."/>
            <person name="Sanchez-Ramirez S."/>
            <person name="Szollosi G.J."/>
            <person name="Szarkandi J.G."/>
            <person name="Papp V."/>
            <person name="Albert L."/>
            <person name="Andreopoulos W."/>
            <person name="Angelini C."/>
            <person name="Antonin V."/>
            <person name="Barry K.W."/>
            <person name="Bougher N.L."/>
            <person name="Buchanan P."/>
            <person name="Buyck B."/>
            <person name="Bense V."/>
            <person name="Catcheside P."/>
            <person name="Chovatia M."/>
            <person name="Cooper J."/>
            <person name="Damon W."/>
            <person name="Desjardin D."/>
            <person name="Finy P."/>
            <person name="Geml J."/>
            <person name="Haridas S."/>
            <person name="Hughes K."/>
            <person name="Justo A."/>
            <person name="Karasinski D."/>
            <person name="Kautmanova I."/>
            <person name="Kiss B."/>
            <person name="Kocsube S."/>
            <person name="Kotiranta H."/>
            <person name="LaButti K.M."/>
            <person name="Lechner B.E."/>
            <person name="Liimatainen K."/>
            <person name="Lipzen A."/>
            <person name="Lukacs Z."/>
            <person name="Mihaltcheva S."/>
            <person name="Morgado L.N."/>
            <person name="Niskanen T."/>
            <person name="Noordeloos M.E."/>
            <person name="Ohm R.A."/>
            <person name="Ortiz-Santana B."/>
            <person name="Ovrebo C."/>
            <person name="Racz N."/>
            <person name="Riley R."/>
            <person name="Savchenko A."/>
            <person name="Shiryaev A."/>
            <person name="Soop K."/>
            <person name="Spirin V."/>
            <person name="Szebenyi C."/>
            <person name="Tomsovsky M."/>
            <person name="Tulloss R.E."/>
            <person name="Uehling J."/>
            <person name="Grigoriev I.V."/>
            <person name="Vagvolgyi C."/>
            <person name="Papp T."/>
            <person name="Martin F.M."/>
            <person name="Miettinen O."/>
            <person name="Hibbett D.S."/>
            <person name="Nagy L.G."/>
        </authorList>
    </citation>
    <scope>NUCLEOTIDE SEQUENCE [LARGE SCALE GENOMIC DNA]</scope>
    <source>
        <strain evidence="2 3">FP101781</strain>
    </source>
</reference>
<name>A0A4Y7TIM4_COPMI</name>
<dbReference type="Proteomes" id="UP000298030">
    <property type="component" value="Unassembled WGS sequence"/>
</dbReference>
<proteinExistence type="predicted"/>
<accession>A0A4Y7TIM4</accession>
<feature type="compositionally biased region" description="Gly residues" evidence="1">
    <location>
        <begin position="1"/>
        <end position="17"/>
    </location>
</feature>
<comment type="caution">
    <text evidence="2">The sequence shown here is derived from an EMBL/GenBank/DDBJ whole genome shotgun (WGS) entry which is preliminary data.</text>
</comment>
<sequence length="174" mass="19229">MGYFGGQGNEARGGGQSTGKLWTSGERVGDWENGRVSELERSLRAIWPRCTPQVSLDPPFPFPWPVPLRSRVANPVSDCPRSERVIGYEERWGDLGGKPCLYHLGCGDPLALQRGPRVMEKWIWLDETKGAAGTNRHPNPSLQEGVSAGDWRDGDEDISHLSLPGTWILPIQAL</sequence>
<evidence type="ECO:0000313" key="2">
    <source>
        <dbReference type="EMBL" id="TEB33339.1"/>
    </source>
</evidence>
<dbReference type="AlphaFoldDB" id="A0A4Y7TIM4"/>
<organism evidence="2 3">
    <name type="scientific">Coprinellus micaceus</name>
    <name type="common">Glistening ink-cap mushroom</name>
    <name type="synonym">Coprinus micaceus</name>
    <dbReference type="NCBI Taxonomy" id="71717"/>
    <lineage>
        <taxon>Eukaryota</taxon>
        <taxon>Fungi</taxon>
        <taxon>Dikarya</taxon>
        <taxon>Basidiomycota</taxon>
        <taxon>Agaricomycotina</taxon>
        <taxon>Agaricomycetes</taxon>
        <taxon>Agaricomycetidae</taxon>
        <taxon>Agaricales</taxon>
        <taxon>Agaricineae</taxon>
        <taxon>Psathyrellaceae</taxon>
        <taxon>Coprinellus</taxon>
    </lineage>
</organism>
<evidence type="ECO:0000256" key="1">
    <source>
        <dbReference type="SAM" id="MobiDB-lite"/>
    </source>
</evidence>